<evidence type="ECO:0000313" key="1">
    <source>
        <dbReference type="EMBL" id="SVE00951.1"/>
    </source>
</evidence>
<sequence>MVEWDEDIVRILDRRKLPHAAEYIECRSTEDVAIAIESMVVQGAFTSAIAAGYGLALGDKQSQDLAADIHSNASRLIKTRPTGLALQRMITACIASAETAMTAG</sequence>
<dbReference type="GO" id="GO:0019509">
    <property type="term" value="P:L-methionine salvage from methylthioadenosine"/>
    <property type="evidence" value="ECO:0007669"/>
    <property type="project" value="TreeGrafter"/>
</dbReference>
<name>A0A382ZZT7_9ZZZZ</name>
<organism evidence="1">
    <name type="scientific">marine metagenome</name>
    <dbReference type="NCBI Taxonomy" id="408172"/>
    <lineage>
        <taxon>unclassified sequences</taxon>
        <taxon>metagenomes</taxon>
        <taxon>ecological metagenomes</taxon>
    </lineage>
</organism>
<dbReference type="InterPro" id="IPR027363">
    <property type="entry name" value="M1Pi_N"/>
</dbReference>
<dbReference type="PANTHER" id="PTHR43475:SF1">
    <property type="entry name" value="METHYLTHIORIBOSE-1-PHOSPHATE ISOMERASE"/>
    <property type="match status" value="1"/>
</dbReference>
<dbReference type="Gene3D" id="1.20.120.420">
    <property type="entry name" value="translation initiation factor eif-2b, domain 1"/>
    <property type="match status" value="1"/>
</dbReference>
<dbReference type="InterPro" id="IPR037171">
    <property type="entry name" value="NagB/RpiA_transferase-like"/>
</dbReference>
<reference evidence="1" key="1">
    <citation type="submission" date="2018-05" db="EMBL/GenBank/DDBJ databases">
        <authorList>
            <person name="Lanie J.A."/>
            <person name="Ng W.-L."/>
            <person name="Kazmierczak K.M."/>
            <person name="Andrzejewski T.M."/>
            <person name="Davidsen T.M."/>
            <person name="Wayne K.J."/>
            <person name="Tettelin H."/>
            <person name="Glass J.I."/>
            <person name="Rusch D."/>
            <person name="Podicherti R."/>
            <person name="Tsui H.-C.T."/>
            <person name="Winkler M.E."/>
        </authorList>
    </citation>
    <scope>NUCLEOTIDE SEQUENCE</scope>
</reference>
<dbReference type="SUPFAM" id="SSF100950">
    <property type="entry name" value="NagB/RpiA/CoA transferase-like"/>
    <property type="match status" value="1"/>
</dbReference>
<accession>A0A382ZZT7</accession>
<dbReference type="EMBL" id="UINC01187959">
    <property type="protein sequence ID" value="SVE00951.1"/>
    <property type="molecule type" value="Genomic_DNA"/>
</dbReference>
<dbReference type="GO" id="GO:0046523">
    <property type="term" value="F:S-methyl-5-thioribose-1-phosphate isomerase activity"/>
    <property type="evidence" value="ECO:0007669"/>
    <property type="project" value="TreeGrafter"/>
</dbReference>
<feature type="non-terminal residue" evidence="1">
    <location>
        <position position="104"/>
    </location>
</feature>
<dbReference type="PANTHER" id="PTHR43475">
    <property type="entry name" value="METHYLTHIORIBOSE-1-PHOSPHATE ISOMERASE"/>
    <property type="match status" value="1"/>
</dbReference>
<evidence type="ECO:0008006" key="2">
    <source>
        <dbReference type="Google" id="ProtNLM"/>
    </source>
</evidence>
<proteinExistence type="predicted"/>
<gene>
    <name evidence="1" type="ORF">METZ01_LOCUS453805</name>
</gene>
<protein>
    <recommendedName>
        <fullName evidence="2">S-methyl-5-thioribose-1-phosphate isomerase</fullName>
    </recommendedName>
</protein>
<dbReference type="AlphaFoldDB" id="A0A382ZZT7"/>